<evidence type="ECO:0000256" key="1">
    <source>
        <dbReference type="SAM" id="SignalP"/>
    </source>
</evidence>
<dbReference type="EMBL" id="CDMZ01003219">
    <property type="protein sequence ID" value="CEM45562.1"/>
    <property type="molecule type" value="Genomic_DNA"/>
</dbReference>
<evidence type="ECO:0008006" key="3">
    <source>
        <dbReference type="Google" id="ProtNLM"/>
    </source>
</evidence>
<feature type="signal peptide" evidence="1">
    <location>
        <begin position="1"/>
        <end position="23"/>
    </location>
</feature>
<evidence type="ECO:0000313" key="2">
    <source>
        <dbReference type="EMBL" id="CEM45562.1"/>
    </source>
</evidence>
<name>A0A0G4HN21_9ALVE</name>
<reference evidence="2" key="1">
    <citation type="submission" date="2014-11" db="EMBL/GenBank/DDBJ databases">
        <authorList>
            <person name="Otto D Thomas"/>
            <person name="Naeem Raeece"/>
        </authorList>
    </citation>
    <scope>NUCLEOTIDE SEQUENCE</scope>
</reference>
<sequence length="337" mass="38025">MRRAASFSLFGAVIALLQTLAVSFSLSGGNRPSRLLSRDALATRLSVEGDLMAQPLMVATSTELPDSIDEGAVVAINSTLTLLDKLQTPCLRVEYNPDRKNFATPYQLIKETAEFQWRFFRGIANALLEAEEVLPSEHEKIRLIVPDWGWVAKLTKDWKLGTPDALLPNFVEVTAELEPGVDWEKDRMIIIIGSRLGAQVQKIWRDAKEVCPDMPIIFYNTDHSGRTVRTSSFMRMYTELVDLPVSFMLKIDEWGCVVRSFPRRFSLWLQDPRYVQQGGYRLIGTIQKNPTESEITKMVVKAIQEMKPEEEKGADLLRSFTTAINEVASGVAQLKEV</sequence>
<feature type="chain" id="PRO_5005191592" description="DUF1995 domain-containing protein" evidence="1">
    <location>
        <begin position="24"/>
        <end position="337"/>
    </location>
</feature>
<protein>
    <recommendedName>
        <fullName evidence="3">DUF1995 domain-containing protein</fullName>
    </recommendedName>
</protein>
<keyword evidence="1" id="KW-0732">Signal</keyword>
<dbReference type="VEuPathDB" id="CryptoDB:Cvel_29339"/>
<proteinExistence type="predicted"/>
<accession>A0A0G4HN21</accession>
<organism evidence="2">
    <name type="scientific">Chromera velia CCMP2878</name>
    <dbReference type="NCBI Taxonomy" id="1169474"/>
    <lineage>
        <taxon>Eukaryota</taxon>
        <taxon>Sar</taxon>
        <taxon>Alveolata</taxon>
        <taxon>Colpodellida</taxon>
        <taxon>Chromeraceae</taxon>
        <taxon>Chromera</taxon>
    </lineage>
</organism>
<gene>
    <name evidence="2" type="ORF">Cvel_29339</name>
</gene>
<dbReference type="AlphaFoldDB" id="A0A0G4HN21"/>